<evidence type="ECO:0000313" key="1">
    <source>
        <dbReference type="EMBL" id="KAF9518012.1"/>
    </source>
</evidence>
<evidence type="ECO:0000313" key="2">
    <source>
        <dbReference type="Proteomes" id="UP000886523"/>
    </source>
</evidence>
<protein>
    <submittedName>
        <fullName evidence="1">Uncharacterized protein</fullName>
    </submittedName>
</protein>
<dbReference type="EMBL" id="MU128928">
    <property type="protein sequence ID" value="KAF9518012.1"/>
    <property type="molecule type" value="Genomic_DNA"/>
</dbReference>
<gene>
    <name evidence="1" type="ORF">BS47DRAFT_426476</name>
</gene>
<dbReference type="Proteomes" id="UP000886523">
    <property type="component" value="Unassembled WGS sequence"/>
</dbReference>
<accession>A0A9P6B5X9</accession>
<reference evidence="1" key="1">
    <citation type="journal article" date="2020" name="Nat. Commun.">
        <title>Large-scale genome sequencing of mycorrhizal fungi provides insights into the early evolution of symbiotic traits.</title>
        <authorList>
            <person name="Miyauchi S."/>
            <person name="Kiss E."/>
            <person name="Kuo A."/>
            <person name="Drula E."/>
            <person name="Kohler A."/>
            <person name="Sanchez-Garcia M."/>
            <person name="Morin E."/>
            <person name="Andreopoulos B."/>
            <person name="Barry K.W."/>
            <person name="Bonito G."/>
            <person name="Buee M."/>
            <person name="Carver A."/>
            <person name="Chen C."/>
            <person name="Cichocki N."/>
            <person name="Clum A."/>
            <person name="Culley D."/>
            <person name="Crous P.W."/>
            <person name="Fauchery L."/>
            <person name="Girlanda M."/>
            <person name="Hayes R.D."/>
            <person name="Keri Z."/>
            <person name="LaButti K."/>
            <person name="Lipzen A."/>
            <person name="Lombard V."/>
            <person name="Magnuson J."/>
            <person name="Maillard F."/>
            <person name="Murat C."/>
            <person name="Nolan M."/>
            <person name="Ohm R.A."/>
            <person name="Pangilinan J."/>
            <person name="Pereira M.F."/>
            <person name="Perotto S."/>
            <person name="Peter M."/>
            <person name="Pfister S."/>
            <person name="Riley R."/>
            <person name="Sitrit Y."/>
            <person name="Stielow J.B."/>
            <person name="Szollosi G."/>
            <person name="Zifcakova L."/>
            <person name="Stursova M."/>
            <person name="Spatafora J.W."/>
            <person name="Tedersoo L."/>
            <person name="Vaario L.M."/>
            <person name="Yamada A."/>
            <person name="Yan M."/>
            <person name="Wang P."/>
            <person name="Xu J."/>
            <person name="Bruns T."/>
            <person name="Baldrian P."/>
            <person name="Vilgalys R."/>
            <person name="Dunand C."/>
            <person name="Henrissat B."/>
            <person name="Grigoriev I.V."/>
            <person name="Hibbett D."/>
            <person name="Nagy L.G."/>
            <person name="Martin F.M."/>
        </authorList>
    </citation>
    <scope>NUCLEOTIDE SEQUENCE</scope>
    <source>
        <strain evidence="1">UP504</strain>
    </source>
</reference>
<comment type="caution">
    <text evidence="1">The sequence shown here is derived from an EMBL/GenBank/DDBJ whole genome shotgun (WGS) entry which is preliminary data.</text>
</comment>
<sequence>MRTKTRRGSDGARDTRMSCRKPGELILNAAAKARSVDGSCRCGHYVMKPSDLRNLPPRNKSEQGPNSWCSFVFAFASPFEREQGLPGLSFLHQGALKNCRKPGKGHLGDFRPCFGHVLAGNELGCTIITPQIFESPRTAGDCWLRRFDFYLLQIYLLIHRNANRSRAVLGAILMKNGTKDIFQVLWYIRILVRMRVSSCQEGLSVVSGIWGPSGAHGSHGCLNRTRDFLRDLCPSTSLALL</sequence>
<organism evidence="1 2">
    <name type="scientific">Hydnum rufescens UP504</name>
    <dbReference type="NCBI Taxonomy" id="1448309"/>
    <lineage>
        <taxon>Eukaryota</taxon>
        <taxon>Fungi</taxon>
        <taxon>Dikarya</taxon>
        <taxon>Basidiomycota</taxon>
        <taxon>Agaricomycotina</taxon>
        <taxon>Agaricomycetes</taxon>
        <taxon>Cantharellales</taxon>
        <taxon>Hydnaceae</taxon>
        <taxon>Hydnum</taxon>
    </lineage>
</organism>
<name>A0A9P6B5X9_9AGAM</name>
<proteinExistence type="predicted"/>
<dbReference type="AlphaFoldDB" id="A0A9P6B5X9"/>
<keyword evidence="2" id="KW-1185">Reference proteome</keyword>